<keyword evidence="1" id="KW-0472">Membrane</keyword>
<organism evidence="2 3">
    <name type="scientific">Hymenochirus boettgeri</name>
    <name type="common">Congo dwarf clawed frog</name>
    <dbReference type="NCBI Taxonomy" id="247094"/>
    <lineage>
        <taxon>Eukaryota</taxon>
        <taxon>Metazoa</taxon>
        <taxon>Chordata</taxon>
        <taxon>Craniata</taxon>
        <taxon>Vertebrata</taxon>
        <taxon>Euteleostomi</taxon>
        <taxon>Amphibia</taxon>
        <taxon>Batrachia</taxon>
        <taxon>Anura</taxon>
        <taxon>Pipoidea</taxon>
        <taxon>Pipidae</taxon>
        <taxon>Pipinae</taxon>
        <taxon>Hymenochirus</taxon>
    </lineage>
</organism>
<feature type="transmembrane region" description="Helical" evidence="1">
    <location>
        <begin position="59"/>
        <end position="77"/>
    </location>
</feature>
<dbReference type="Proteomes" id="UP000812440">
    <property type="component" value="Unassembled WGS sequence"/>
</dbReference>
<keyword evidence="3" id="KW-1185">Reference proteome</keyword>
<accession>A0A8T2ILG1</accession>
<evidence type="ECO:0000313" key="3">
    <source>
        <dbReference type="Proteomes" id="UP000812440"/>
    </source>
</evidence>
<sequence>MWNFSLLTTVFYLKVRTIILVSVSLTYVPMLLLLLVMFSQYQDLISPTVPWEISDALEIQYLLKLRIIFFTLILLNYRRQKLLYKGSHGMIIPIESCTLNVR</sequence>
<keyword evidence="1" id="KW-1133">Transmembrane helix</keyword>
<protein>
    <submittedName>
        <fullName evidence="2">Uncharacterized protein</fullName>
    </submittedName>
</protein>
<dbReference type="AlphaFoldDB" id="A0A8T2ILG1"/>
<keyword evidence="1" id="KW-0812">Transmembrane</keyword>
<comment type="caution">
    <text evidence="2">The sequence shown here is derived from an EMBL/GenBank/DDBJ whole genome shotgun (WGS) entry which is preliminary data.</text>
</comment>
<gene>
    <name evidence="2" type="ORF">GDO86_020575</name>
</gene>
<name>A0A8T2ILG1_9PIPI</name>
<evidence type="ECO:0000313" key="2">
    <source>
        <dbReference type="EMBL" id="KAG8431658.1"/>
    </source>
</evidence>
<proteinExistence type="predicted"/>
<feature type="transmembrane region" description="Helical" evidence="1">
    <location>
        <begin position="18"/>
        <end position="39"/>
    </location>
</feature>
<dbReference type="EMBL" id="JAACNH010000103">
    <property type="protein sequence ID" value="KAG8431658.1"/>
    <property type="molecule type" value="Genomic_DNA"/>
</dbReference>
<reference evidence="2" key="1">
    <citation type="thesis" date="2020" institute="ProQuest LLC" country="789 East Eisenhower Parkway, Ann Arbor, MI, USA">
        <title>Comparative Genomics and Chromosome Evolution.</title>
        <authorList>
            <person name="Mudd A.B."/>
        </authorList>
    </citation>
    <scope>NUCLEOTIDE SEQUENCE</scope>
    <source>
        <strain evidence="2">Female2</strain>
        <tissue evidence="2">Blood</tissue>
    </source>
</reference>
<evidence type="ECO:0000256" key="1">
    <source>
        <dbReference type="SAM" id="Phobius"/>
    </source>
</evidence>